<feature type="compositionally biased region" description="Basic residues" evidence="1">
    <location>
        <begin position="395"/>
        <end position="411"/>
    </location>
</feature>
<name>A0ABR3TRC4_9PEZI</name>
<feature type="region of interest" description="Disordered" evidence="1">
    <location>
        <begin position="1"/>
        <end position="182"/>
    </location>
</feature>
<feature type="compositionally biased region" description="Low complexity" evidence="1">
    <location>
        <begin position="15"/>
        <end position="26"/>
    </location>
</feature>
<evidence type="ECO:0000313" key="2">
    <source>
        <dbReference type="EMBL" id="KAL1642739.1"/>
    </source>
</evidence>
<keyword evidence="3" id="KW-1185">Reference proteome</keyword>
<feature type="region of interest" description="Disordered" evidence="1">
    <location>
        <begin position="279"/>
        <end position="411"/>
    </location>
</feature>
<dbReference type="Proteomes" id="UP001521184">
    <property type="component" value="Unassembled WGS sequence"/>
</dbReference>
<feature type="compositionally biased region" description="Low complexity" evidence="1">
    <location>
        <begin position="149"/>
        <end position="162"/>
    </location>
</feature>
<sequence length="411" mass="43574">MSAVKRTPIPLPGRAAAAADTPSKAPKPTKKPAPKDESSDEESSSSDESSSSESVAAKTNGSKKEPVKKAQEAESNSSSEASESSEESEEEEEEESSEEGDKNAKAEQPKKAEASKAATSSGSASASGSGSEESGSESESEEESEEEATPAQTSSSSRTHTTQFRAAAAFEPPPGFKAVKSGLNPSSNLAKLLQSTDLSKKQIWYITAPADIDIKQIKQFARGKAALKEPAIEHKGVGYAFLPEEKGTQTGKKLLVPSEKGFAAVPVEITETLHLQQAVNLPKLSEKVTGSARSTGTVQKFVERPERPARPQPEGLRMRFKPYGHSGDVSGNVSDDESSAPVPKRKHGEADAPASSKKSKKEKKPKEKARIPEDAAGEAMEGVEATADAGEAEKKKKKKEKKEKKDKKSKA</sequence>
<feature type="compositionally biased region" description="Basic and acidic residues" evidence="1">
    <location>
        <begin position="364"/>
        <end position="373"/>
    </location>
</feature>
<protein>
    <recommendedName>
        <fullName evidence="4">Rna polymerase i subunit</fullName>
    </recommendedName>
</protein>
<dbReference type="InterPro" id="IPR053263">
    <property type="entry name" value="Euk_RPA34_RNAP_subunit"/>
</dbReference>
<reference evidence="2 3" key="1">
    <citation type="journal article" date="2023" name="Plant Dis.">
        <title>First Report of Diplodia intermedia Causing Canker and Dieback Diseases on Apple Trees in Canada.</title>
        <authorList>
            <person name="Ellouze W."/>
            <person name="Ilyukhin E."/>
            <person name="Sulman M."/>
            <person name="Ali S."/>
        </authorList>
    </citation>
    <scope>NUCLEOTIDE SEQUENCE [LARGE SCALE GENOMIC DNA]</scope>
    <source>
        <strain evidence="2 3">M45-28</strain>
    </source>
</reference>
<dbReference type="InterPro" id="IPR013240">
    <property type="entry name" value="DNA-dir_RNA_pol1_su_RPA34"/>
</dbReference>
<comment type="caution">
    <text evidence="2">The sequence shown here is derived from an EMBL/GenBank/DDBJ whole genome shotgun (WGS) entry which is preliminary data.</text>
</comment>
<feature type="compositionally biased region" description="Low complexity" evidence="1">
    <location>
        <begin position="115"/>
        <end position="133"/>
    </location>
</feature>
<dbReference type="PANTHER" id="PTHR28155:SF1">
    <property type="entry name" value="DNA-DIRECTED RNA POLYMERASE I SUBUNIT RPA34.5-DOMAIN-CONTAINING PROTEIN"/>
    <property type="match status" value="1"/>
</dbReference>
<gene>
    <name evidence="2" type="ORF">SLS58_005243</name>
</gene>
<evidence type="ECO:0008006" key="4">
    <source>
        <dbReference type="Google" id="ProtNLM"/>
    </source>
</evidence>
<feature type="compositionally biased region" description="Acidic residues" evidence="1">
    <location>
        <begin position="134"/>
        <end position="148"/>
    </location>
</feature>
<dbReference type="Pfam" id="PF08208">
    <property type="entry name" value="RNA_polI_A34"/>
    <property type="match status" value="1"/>
</dbReference>
<accession>A0ABR3TRC4</accession>
<proteinExistence type="predicted"/>
<dbReference type="PANTHER" id="PTHR28155">
    <property type="entry name" value="ACR243WP"/>
    <property type="match status" value="1"/>
</dbReference>
<feature type="compositionally biased region" description="Acidic residues" evidence="1">
    <location>
        <begin position="83"/>
        <end position="98"/>
    </location>
</feature>
<evidence type="ECO:0000313" key="3">
    <source>
        <dbReference type="Proteomes" id="UP001521184"/>
    </source>
</evidence>
<dbReference type="Gene3D" id="6.20.250.70">
    <property type="match status" value="1"/>
</dbReference>
<feature type="compositionally biased region" description="Low complexity" evidence="1">
    <location>
        <begin position="73"/>
        <end position="82"/>
    </location>
</feature>
<evidence type="ECO:0000256" key="1">
    <source>
        <dbReference type="SAM" id="MobiDB-lite"/>
    </source>
</evidence>
<feature type="compositionally biased region" description="Basic and acidic residues" evidence="1">
    <location>
        <begin position="99"/>
        <end position="114"/>
    </location>
</feature>
<organism evidence="2 3">
    <name type="scientific">Diplodia intermedia</name>
    <dbReference type="NCBI Taxonomy" id="856260"/>
    <lineage>
        <taxon>Eukaryota</taxon>
        <taxon>Fungi</taxon>
        <taxon>Dikarya</taxon>
        <taxon>Ascomycota</taxon>
        <taxon>Pezizomycotina</taxon>
        <taxon>Dothideomycetes</taxon>
        <taxon>Dothideomycetes incertae sedis</taxon>
        <taxon>Botryosphaeriales</taxon>
        <taxon>Botryosphaeriaceae</taxon>
        <taxon>Diplodia</taxon>
    </lineage>
</organism>
<feature type="compositionally biased region" description="Basic and acidic residues" evidence="1">
    <location>
        <begin position="62"/>
        <end position="72"/>
    </location>
</feature>
<dbReference type="EMBL" id="JAKEKT020000031">
    <property type="protein sequence ID" value="KAL1642739.1"/>
    <property type="molecule type" value="Genomic_DNA"/>
</dbReference>